<dbReference type="InterPro" id="IPR036097">
    <property type="entry name" value="HisK_dim/P_sf"/>
</dbReference>
<feature type="transmembrane region" description="Helical" evidence="8">
    <location>
        <begin position="203"/>
        <end position="223"/>
    </location>
</feature>
<keyword evidence="8" id="KW-0472">Membrane</keyword>
<dbReference type="Gene3D" id="3.30.565.10">
    <property type="entry name" value="Histidine kinase-like ATPase, C-terminal domain"/>
    <property type="match status" value="1"/>
</dbReference>
<evidence type="ECO:0000259" key="10">
    <source>
        <dbReference type="PROSITE" id="PS50885"/>
    </source>
</evidence>
<comment type="subcellular location">
    <subcellularLocation>
        <location evidence="2">Membrane</location>
    </subcellularLocation>
</comment>
<evidence type="ECO:0000256" key="8">
    <source>
        <dbReference type="SAM" id="Phobius"/>
    </source>
</evidence>
<dbReference type="Pfam" id="PF05228">
    <property type="entry name" value="CHASE4"/>
    <property type="match status" value="1"/>
</dbReference>
<dbReference type="Proteomes" id="UP000321523">
    <property type="component" value="Unassembled WGS sequence"/>
</dbReference>
<organism evidence="11 12">
    <name type="scientific">Skermanella aerolata</name>
    <dbReference type="NCBI Taxonomy" id="393310"/>
    <lineage>
        <taxon>Bacteria</taxon>
        <taxon>Pseudomonadati</taxon>
        <taxon>Pseudomonadota</taxon>
        <taxon>Alphaproteobacteria</taxon>
        <taxon>Rhodospirillales</taxon>
        <taxon>Azospirillaceae</taxon>
        <taxon>Skermanella</taxon>
    </lineage>
</organism>
<sequence>MLQLEAVDLGRAVNDWAKWDDMAAFADGANPGFPSINVTAEVLTDLNVDFLIVLDAHGSRVYETMVEEKELQSPIAPQYLSDFPGEATPSDFQGFIRSDRGPIMVASRIIQTTDREGPARGALIWGRNFDGQSEDAVREQLQLPLDVSPVLEDGPAAGESFTRTGNEIVATRIVADLHGHPVLRFHIFMGSEIADLGLRTTNLTIAALVTTWLVAIVVIAFFMQSLVLRPIRRLTAAVKAIDSPRKLDVPGLLARRDEIGSLAHAFSGLLIRLDDLLVNAQEARDAAERANKAKSEFLANMSHELRTPLNAVIGFSEIIHGSVIGPVSDRYREYALDILLSGRHLLTIINDILDMAKAEARQITLHREQVDLMEITGSCVKIIRNGAEADDINVENLVQEPLICTADPLRLRQVLLNLLSNAIKFTPPGGSVVVSARRRLDGGVELSVVDTGIGMTPDELEKAMQPFAQVDSVLSRRYSGTGLGLPLALKFMEAHGGSLSLESAPGKGTAAVAHIPCDGALPVISGCVQEAAT</sequence>
<dbReference type="SMART" id="SM00388">
    <property type="entry name" value="HisKA"/>
    <property type="match status" value="1"/>
</dbReference>
<feature type="domain" description="HAMP" evidence="10">
    <location>
        <begin position="225"/>
        <end position="278"/>
    </location>
</feature>
<dbReference type="Gene3D" id="6.10.340.10">
    <property type="match status" value="1"/>
</dbReference>
<name>A0A512E117_9PROT</name>
<evidence type="ECO:0000256" key="7">
    <source>
        <dbReference type="SAM" id="Coils"/>
    </source>
</evidence>
<gene>
    <name evidence="11" type="ORF">SAE02_65710</name>
</gene>
<reference evidence="11 12" key="1">
    <citation type="submission" date="2019-07" db="EMBL/GenBank/DDBJ databases">
        <title>Whole genome shotgun sequence of Skermanella aerolata NBRC 106429.</title>
        <authorList>
            <person name="Hosoyama A."/>
            <person name="Uohara A."/>
            <person name="Ohji S."/>
            <person name="Ichikawa N."/>
        </authorList>
    </citation>
    <scope>NUCLEOTIDE SEQUENCE [LARGE SCALE GENOMIC DNA]</scope>
    <source>
        <strain evidence="11 12">NBRC 106429</strain>
    </source>
</reference>
<dbReference type="EC" id="2.7.13.3" evidence="3"/>
<dbReference type="Pfam" id="PF02518">
    <property type="entry name" value="HATPase_c"/>
    <property type="match status" value="1"/>
</dbReference>
<dbReference type="SUPFAM" id="SSF47384">
    <property type="entry name" value="Homodimeric domain of signal transducing histidine kinase"/>
    <property type="match status" value="1"/>
</dbReference>
<dbReference type="InterPro" id="IPR003661">
    <property type="entry name" value="HisK_dim/P_dom"/>
</dbReference>
<dbReference type="SUPFAM" id="SSF55874">
    <property type="entry name" value="ATPase domain of HSP90 chaperone/DNA topoisomerase II/histidine kinase"/>
    <property type="match status" value="1"/>
</dbReference>
<dbReference type="PANTHER" id="PTHR43047:SF72">
    <property type="entry name" value="OSMOSENSING HISTIDINE PROTEIN KINASE SLN1"/>
    <property type="match status" value="1"/>
</dbReference>
<dbReference type="PROSITE" id="PS50885">
    <property type="entry name" value="HAMP"/>
    <property type="match status" value="1"/>
</dbReference>
<dbReference type="GO" id="GO:0009927">
    <property type="term" value="F:histidine phosphotransfer kinase activity"/>
    <property type="evidence" value="ECO:0007669"/>
    <property type="project" value="TreeGrafter"/>
</dbReference>
<keyword evidence="5" id="KW-0808">Transferase</keyword>
<evidence type="ECO:0000259" key="9">
    <source>
        <dbReference type="PROSITE" id="PS50109"/>
    </source>
</evidence>
<dbReference type="PANTHER" id="PTHR43047">
    <property type="entry name" value="TWO-COMPONENT HISTIDINE PROTEIN KINASE"/>
    <property type="match status" value="1"/>
</dbReference>
<dbReference type="Gene3D" id="1.10.287.130">
    <property type="match status" value="1"/>
</dbReference>
<dbReference type="Pfam" id="PF00672">
    <property type="entry name" value="HAMP"/>
    <property type="match status" value="1"/>
</dbReference>
<dbReference type="CDD" id="cd16922">
    <property type="entry name" value="HATPase_EvgS-ArcB-TorS-like"/>
    <property type="match status" value="1"/>
</dbReference>
<dbReference type="InterPro" id="IPR005467">
    <property type="entry name" value="His_kinase_dom"/>
</dbReference>
<proteinExistence type="predicted"/>
<dbReference type="SMART" id="SM00387">
    <property type="entry name" value="HATPase_c"/>
    <property type="match status" value="1"/>
</dbReference>
<evidence type="ECO:0000256" key="6">
    <source>
        <dbReference type="ARBA" id="ARBA00022777"/>
    </source>
</evidence>
<evidence type="ECO:0000256" key="4">
    <source>
        <dbReference type="ARBA" id="ARBA00022553"/>
    </source>
</evidence>
<dbReference type="Pfam" id="PF00512">
    <property type="entry name" value="HisKA"/>
    <property type="match status" value="1"/>
</dbReference>
<dbReference type="SMART" id="SM00304">
    <property type="entry name" value="HAMP"/>
    <property type="match status" value="1"/>
</dbReference>
<keyword evidence="8" id="KW-0812">Transmembrane</keyword>
<evidence type="ECO:0000256" key="1">
    <source>
        <dbReference type="ARBA" id="ARBA00000085"/>
    </source>
</evidence>
<dbReference type="AlphaFoldDB" id="A0A512E117"/>
<dbReference type="GO" id="GO:0005886">
    <property type="term" value="C:plasma membrane"/>
    <property type="evidence" value="ECO:0007669"/>
    <property type="project" value="TreeGrafter"/>
</dbReference>
<comment type="catalytic activity">
    <reaction evidence="1">
        <text>ATP + protein L-histidine = ADP + protein N-phospho-L-histidine.</text>
        <dbReference type="EC" id="2.7.13.3"/>
    </reaction>
</comment>
<dbReference type="InterPro" id="IPR007892">
    <property type="entry name" value="CHASE4"/>
</dbReference>
<dbReference type="RefSeq" id="WP_169789441.1">
    <property type="nucleotide sequence ID" value="NZ_BJYZ01000041.1"/>
</dbReference>
<keyword evidence="12" id="KW-1185">Reference proteome</keyword>
<keyword evidence="6" id="KW-0418">Kinase</keyword>
<evidence type="ECO:0000313" key="12">
    <source>
        <dbReference type="Proteomes" id="UP000321523"/>
    </source>
</evidence>
<dbReference type="CDD" id="cd06225">
    <property type="entry name" value="HAMP"/>
    <property type="match status" value="1"/>
</dbReference>
<dbReference type="InterPro" id="IPR003660">
    <property type="entry name" value="HAMP_dom"/>
</dbReference>
<evidence type="ECO:0000256" key="5">
    <source>
        <dbReference type="ARBA" id="ARBA00022679"/>
    </source>
</evidence>
<dbReference type="InterPro" id="IPR036890">
    <property type="entry name" value="HATPase_C_sf"/>
</dbReference>
<dbReference type="InterPro" id="IPR004358">
    <property type="entry name" value="Sig_transdc_His_kin-like_C"/>
</dbReference>
<keyword evidence="4" id="KW-0597">Phosphoprotein</keyword>
<accession>A0A512E117</accession>
<dbReference type="PROSITE" id="PS50109">
    <property type="entry name" value="HIS_KIN"/>
    <property type="match status" value="1"/>
</dbReference>
<keyword evidence="8" id="KW-1133">Transmembrane helix</keyword>
<evidence type="ECO:0000313" key="11">
    <source>
        <dbReference type="EMBL" id="GEO42423.1"/>
    </source>
</evidence>
<dbReference type="PRINTS" id="PR00344">
    <property type="entry name" value="BCTRLSENSOR"/>
</dbReference>
<dbReference type="CDD" id="cd00082">
    <property type="entry name" value="HisKA"/>
    <property type="match status" value="1"/>
</dbReference>
<keyword evidence="7" id="KW-0175">Coiled coil</keyword>
<comment type="caution">
    <text evidence="11">The sequence shown here is derived from an EMBL/GenBank/DDBJ whole genome shotgun (WGS) entry which is preliminary data.</text>
</comment>
<dbReference type="InterPro" id="IPR003594">
    <property type="entry name" value="HATPase_dom"/>
</dbReference>
<dbReference type="GO" id="GO:0000155">
    <property type="term" value="F:phosphorelay sensor kinase activity"/>
    <property type="evidence" value="ECO:0007669"/>
    <property type="project" value="InterPro"/>
</dbReference>
<feature type="coiled-coil region" evidence="7">
    <location>
        <begin position="270"/>
        <end position="300"/>
    </location>
</feature>
<feature type="domain" description="Histidine kinase" evidence="9">
    <location>
        <begin position="300"/>
        <end position="519"/>
    </location>
</feature>
<protein>
    <recommendedName>
        <fullName evidence="3">histidine kinase</fullName>
        <ecNumber evidence="3">2.7.13.3</ecNumber>
    </recommendedName>
</protein>
<evidence type="ECO:0000256" key="3">
    <source>
        <dbReference type="ARBA" id="ARBA00012438"/>
    </source>
</evidence>
<dbReference type="EMBL" id="BJYZ01000041">
    <property type="protein sequence ID" value="GEO42423.1"/>
    <property type="molecule type" value="Genomic_DNA"/>
</dbReference>
<evidence type="ECO:0000256" key="2">
    <source>
        <dbReference type="ARBA" id="ARBA00004370"/>
    </source>
</evidence>